<gene>
    <name evidence="1" type="ORF">XCCB100_3292</name>
</gene>
<protein>
    <submittedName>
        <fullName evidence="1">Uncharacterized protein</fullName>
    </submittedName>
</protein>
<dbReference type="KEGG" id="xca:xcc-b100_3292"/>
<dbReference type="EMBL" id="AM920689">
    <property type="protein sequence ID" value="CAP52657.1"/>
    <property type="molecule type" value="Genomic_DNA"/>
</dbReference>
<name>B0RYD7_XANCB</name>
<dbReference type="Proteomes" id="UP000001188">
    <property type="component" value="Chromosome"/>
</dbReference>
<organism evidence="1 2">
    <name type="scientific">Xanthomonas campestris pv. campestris (strain B100)</name>
    <dbReference type="NCBI Taxonomy" id="509169"/>
    <lineage>
        <taxon>Bacteria</taxon>
        <taxon>Pseudomonadati</taxon>
        <taxon>Pseudomonadota</taxon>
        <taxon>Gammaproteobacteria</taxon>
        <taxon>Lysobacterales</taxon>
        <taxon>Lysobacteraceae</taxon>
        <taxon>Xanthomonas</taxon>
    </lineage>
</organism>
<evidence type="ECO:0000313" key="1">
    <source>
        <dbReference type="EMBL" id="CAP52657.1"/>
    </source>
</evidence>
<accession>B0RYD7</accession>
<reference evidence="1 2" key="1">
    <citation type="journal article" date="2008" name="J. Biotechnol.">
        <title>The genome of Xanthomonas campestris pv. campestris B100 and its use for the reconstruction of metabolic pathways involved in xanthan biosynthesis.</title>
        <authorList>
            <person name="Vorholter F.J."/>
            <person name="Schneiker S."/>
            <person name="Goesmann A."/>
            <person name="Krause L."/>
            <person name="Bekel T."/>
            <person name="Kaiser O."/>
            <person name="Linke B."/>
            <person name="Patschkowski T."/>
            <person name="Ruckert C."/>
            <person name="Schmid J."/>
            <person name="Sidhu V.K."/>
            <person name="Sieber V."/>
            <person name="Tauch A."/>
            <person name="Watt S.A."/>
            <person name="Weisshaar B."/>
            <person name="Becker A."/>
            <person name="Niehaus K."/>
            <person name="Puhler A."/>
        </authorList>
    </citation>
    <scope>NUCLEOTIDE SEQUENCE [LARGE SCALE GENOMIC DNA]</scope>
    <source>
        <strain evidence="1 2">B100</strain>
    </source>
</reference>
<dbReference type="AlphaFoldDB" id="B0RYD7"/>
<proteinExistence type="predicted"/>
<evidence type="ECO:0000313" key="2">
    <source>
        <dbReference type="Proteomes" id="UP000001188"/>
    </source>
</evidence>
<dbReference type="HOGENOM" id="CLU_2995611_0_0_6"/>
<sequence length="57" mass="6476">MRALLYMPLTVEQACARQAEERTRARSPYRECPSRPGALLRRGTCRAHCISQVAMVL</sequence>